<dbReference type="EMBL" id="JBHUIY010000008">
    <property type="protein sequence ID" value="MFD2233347.1"/>
    <property type="molecule type" value="Genomic_DNA"/>
</dbReference>
<dbReference type="RefSeq" id="WP_377315124.1">
    <property type="nucleotide sequence ID" value="NZ_JBHUIY010000008.1"/>
</dbReference>
<feature type="region of interest" description="Disordered" evidence="8">
    <location>
        <begin position="251"/>
        <end position="274"/>
    </location>
</feature>
<evidence type="ECO:0000313" key="10">
    <source>
        <dbReference type="EMBL" id="MFD2233347.1"/>
    </source>
</evidence>
<evidence type="ECO:0000256" key="5">
    <source>
        <dbReference type="ARBA" id="ARBA00022801"/>
    </source>
</evidence>
<protein>
    <submittedName>
        <fullName evidence="10">Penicillin-insensitive murein endopeptidase</fullName>
        <ecNumber evidence="10">3.4.-.-</ecNumber>
    </submittedName>
</protein>
<organism evidence="10 11">
    <name type="scientific">Phaeospirillum tilakii</name>
    <dbReference type="NCBI Taxonomy" id="741673"/>
    <lineage>
        <taxon>Bacteria</taxon>
        <taxon>Pseudomonadati</taxon>
        <taxon>Pseudomonadota</taxon>
        <taxon>Alphaproteobacteria</taxon>
        <taxon>Rhodospirillales</taxon>
        <taxon>Rhodospirillaceae</taxon>
        <taxon>Phaeospirillum</taxon>
    </lineage>
</organism>
<keyword evidence="4" id="KW-0574">Periplasm</keyword>
<keyword evidence="7" id="KW-0482">Metalloprotease</keyword>
<keyword evidence="1" id="KW-0645">Protease</keyword>
<proteinExistence type="predicted"/>
<evidence type="ECO:0000256" key="6">
    <source>
        <dbReference type="ARBA" id="ARBA00022833"/>
    </source>
</evidence>
<dbReference type="GO" id="GO:0016787">
    <property type="term" value="F:hydrolase activity"/>
    <property type="evidence" value="ECO:0007669"/>
    <property type="project" value="UniProtKB-KW"/>
</dbReference>
<dbReference type="SUPFAM" id="SSF55166">
    <property type="entry name" value="Hedgehog/DD-peptidase"/>
    <property type="match status" value="1"/>
</dbReference>
<dbReference type="EC" id="3.4.-.-" evidence="10"/>
<evidence type="ECO:0000256" key="1">
    <source>
        <dbReference type="ARBA" id="ARBA00022670"/>
    </source>
</evidence>
<keyword evidence="6" id="KW-0862">Zinc</keyword>
<dbReference type="InterPro" id="IPR005073">
    <property type="entry name" value="Peptidase_M74"/>
</dbReference>
<dbReference type="Proteomes" id="UP001597296">
    <property type="component" value="Unassembled WGS sequence"/>
</dbReference>
<keyword evidence="2" id="KW-0479">Metal-binding</keyword>
<comment type="caution">
    <text evidence="10">The sequence shown here is derived from an EMBL/GenBank/DDBJ whole genome shotgun (WGS) entry which is preliminary data.</text>
</comment>
<feature type="signal peptide" evidence="9">
    <location>
        <begin position="1"/>
        <end position="21"/>
    </location>
</feature>
<dbReference type="InterPro" id="IPR009045">
    <property type="entry name" value="Zn_M74/Hedgehog-like"/>
</dbReference>
<keyword evidence="11" id="KW-1185">Reference proteome</keyword>
<keyword evidence="3 9" id="KW-0732">Signal</keyword>
<dbReference type="NCBIfam" id="NF006947">
    <property type="entry name" value="PRK09429.1"/>
    <property type="match status" value="1"/>
</dbReference>
<gene>
    <name evidence="10" type="primary">mepA</name>
    <name evidence="10" type="ORF">ACFSNB_05985</name>
</gene>
<sequence>MMIRRAALTVALLAAAAPAAADGNVWSAQRHPAPGPAEAIGSAAAGCLAGAAPLPAEGPGYQILRPARNRAWGHPATVAFIHDLATAAHRAGLPLLLIGDMAQPRGGPLPFGHASHQNGLDVDIWFRLTPRPLSRQELAEPDPRSMVQGNAVDPDSWSPGQAKLIELAATRPGVDRMFVHPAIKRALCDALPPDRRGWLAKVRPWWGHTEHFHVRLACPADSPRCEPQAPPPPGDGCGEELASWLARPVPVPKEHAHRQARPLPAACGPVRKAK</sequence>
<dbReference type="Pfam" id="PF03411">
    <property type="entry name" value="Peptidase_M74"/>
    <property type="match status" value="1"/>
</dbReference>
<keyword evidence="5 10" id="KW-0378">Hydrolase</keyword>
<feature type="chain" id="PRO_5045536973" evidence="9">
    <location>
        <begin position="22"/>
        <end position="274"/>
    </location>
</feature>
<evidence type="ECO:0000256" key="4">
    <source>
        <dbReference type="ARBA" id="ARBA00022764"/>
    </source>
</evidence>
<dbReference type="PIRSF" id="PIRSF018455">
    <property type="entry name" value="MepA"/>
    <property type="match status" value="1"/>
</dbReference>
<evidence type="ECO:0000256" key="9">
    <source>
        <dbReference type="SAM" id="SignalP"/>
    </source>
</evidence>
<evidence type="ECO:0000256" key="3">
    <source>
        <dbReference type="ARBA" id="ARBA00022729"/>
    </source>
</evidence>
<feature type="region of interest" description="Disordered" evidence="8">
    <location>
        <begin position="221"/>
        <end position="240"/>
    </location>
</feature>
<accession>A0ABW5C951</accession>
<evidence type="ECO:0000256" key="8">
    <source>
        <dbReference type="SAM" id="MobiDB-lite"/>
    </source>
</evidence>
<feature type="region of interest" description="Disordered" evidence="8">
    <location>
        <begin position="138"/>
        <end position="157"/>
    </location>
</feature>
<name>A0ABW5C951_9PROT</name>
<dbReference type="Gene3D" id="3.30.1380.10">
    <property type="match status" value="1"/>
</dbReference>
<evidence type="ECO:0000256" key="7">
    <source>
        <dbReference type="ARBA" id="ARBA00023049"/>
    </source>
</evidence>
<evidence type="ECO:0000256" key="2">
    <source>
        <dbReference type="ARBA" id="ARBA00022723"/>
    </source>
</evidence>
<reference evidence="11" key="1">
    <citation type="journal article" date="2019" name="Int. J. Syst. Evol. Microbiol.">
        <title>The Global Catalogue of Microorganisms (GCM) 10K type strain sequencing project: providing services to taxonomists for standard genome sequencing and annotation.</title>
        <authorList>
            <consortium name="The Broad Institute Genomics Platform"/>
            <consortium name="The Broad Institute Genome Sequencing Center for Infectious Disease"/>
            <person name="Wu L."/>
            <person name="Ma J."/>
        </authorList>
    </citation>
    <scope>NUCLEOTIDE SEQUENCE [LARGE SCALE GENOMIC DNA]</scope>
    <source>
        <strain evidence="11">KCTC 15012</strain>
    </source>
</reference>
<evidence type="ECO:0000313" key="11">
    <source>
        <dbReference type="Proteomes" id="UP001597296"/>
    </source>
</evidence>